<sequence>MLQALRTPKESSKKYCVCDSPRRLQRRLILSSPLSLNVLPRCAGIDASTSRRFLLSPRLGIQVSFYTTRTWFRMSTSFITKSLVRNRYRGVFVRLYDNRPVLNRIVDRPSEQYQDAKPSLSRAVHLVALPPESFQQISSVNLVQLHLEDDDKPTKKRSHLEAKIAIRNSIDNGHEIREAR</sequence>
<keyword evidence="2" id="KW-1185">Reference proteome</keyword>
<gene>
    <name evidence="1" type="ORF">POCULU_LOCUS4688</name>
</gene>
<reference evidence="1" key="1">
    <citation type="submission" date="2021-06" db="EMBL/GenBank/DDBJ databases">
        <authorList>
            <person name="Kallberg Y."/>
            <person name="Tangrot J."/>
            <person name="Rosling A."/>
        </authorList>
    </citation>
    <scope>NUCLEOTIDE SEQUENCE</scope>
    <source>
        <strain evidence="1">IA702</strain>
    </source>
</reference>
<name>A0A9N9FMT5_9GLOM</name>
<comment type="caution">
    <text evidence="1">The sequence shown here is derived from an EMBL/GenBank/DDBJ whole genome shotgun (WGS) entry which is preliminary data.</text>
</comment>
<proteinExistence type="predicted"/>
<evidence type="ECO:0000313" key="2">
    <source>
        <dbReference type="Proteomes" id="UP000789572"/>
    </source>
</evidence>
<dbReference type="EMBL" id="CAJVPJ010000628">
    <property type="protein sequence ID" value="CAG8544218.1"/>
    <property type="molecule type" value="Genomic_DNA"/>
</dbReference>
<protein>
    <submittedName>
        <fullName evidence="1">8372_t:CDS:1</fullName>
    </submittedName>
</protein>
<evidence type="ECO:0000313" key="1">
    <source>
        <dbReference type="EMBL" id="CAG8544218.1"/>
    </source>
</evidence>
<dbReference type="Proteomes" id="UP000789572">
    <property type="component" value="Unassembled WGS sequence"/>
</dbReference>
<organism evidence="1 2">
    <name type="scientific">Paraglomus occultum</name>
    <dbReference type="NCBI Taxonomy" id="144539"/>
    <lineage>
        <taxon>Eukaryota</taxon>
        <taxon>Fungi</taxon>
        <taxon>Fungi incertae sedis</taxon>
        <taxon>Mucoromycota</taxon>
        <taxon>Glomeromycotina</taxon>
        <taxon>Glomeromycetes</taxon>
        <taxon>Paraglomerales</taxon>
        <taxon>Paraglomeraceae</taxon>
        <taxon>Paraglomus</taxon>
    </lineage>
</organism>
<accession>A0A9N9FMT5</accession>
<dbReference type="AlphaFoldDB" id="A0A9N9FMT5"/>